<dbReference type="Gene3D" id="3.20.20.70">
    <property type="entry name" value="Aldolase class I"/>
    <property type="match status" value="2"/>
</dbReference>
<dbReference type="SUPFAM" id="SSF51366">
    <property type="entry name" value="Ribulose-phoshate binding barrel"/>
    <property type="match status" value="1"/>
</dbReference>
<dbReference type="GO" id="GO:0044205">
    <property type="term" value="P:'de novo' UMP biosynthetic process"/>
    <property type="evidence" value="ECO:0007669"/>
    <property type="project" value="UniProtKB-UniPathway"/>
</dbReference>
<feature type="binding site" evidence="9">
    <location>
        <position position="266"/>
    </location>
    <ligand>
        <name>substrate</name>
    </ligand>
</feature>
<organism evidence="13 14">
    <name type="scientific">Pseudocercospora eumusae</name>
    <dbReference type="NCBI Taxonomy" id="321146"/>
    <lineage>
        <taxon>Eukaryota</taxon>
        <taxon>Fungi</taxon>
        <taxon>Dikarya</taxon>
        <taxon>Ascomycota</taxon>
        <taxon>Pezizomycotina</taxon>
        <taxon>Dothideomycetes</taxon>
        <taxon>Dothideomycetidae</taxon>
        <taxon>Mycosphaerellales</taxon>
        <taxon>Mycosphaerellaceae</taxon>
        <taxon>Pseudocercospora</taxon>
    </lineage>
</organism>
<feature type="active site" description="For OMPdecase activity" evidence="8">
    <location>
        <position position="97"/>
    </location>
</feature>
<evidence type="ECO:0000256" key="10">
    <source>
        <dbReference type="RuleBase" id="RU000512"/>
    </source>
</evidence>
<dbReference type="EMBL" id="LFZN01000020">
    <property type="protein sequence ID" value="KXT04539.1"/>
    <property type="molecule type" value="Genomic_DNA"/>
</dbReference>
<feature type="compositionally biased region" description="Polar residues" evidence="11">
    <location>
        <begin position="200"/>
        <end position="210"/>
    </location>
</feature>
<evidence type="ECO:0000256" key="8">
    <source>
        <dbReference type="PIRSR" id="PIRSR614732-1"/>
    </source>
</evidence>
<keyword evidence="14" id="KW-1185">Reference proteome</keyword>
<dbReference type="InterPro" id="IPR011060">
    <property type="entry name" value="RibuloseP-bd_barrel"/>
</dbReference>
<dbReference type="PANTHER" id="PTHR19278:SF9">
    <property type="entry name" value="URIDINE 5'-MONOPHOSPHATE SYNTHASE"/>
    <property type="match status" value="1"/>
</dbReference>
<feature type="binding site" evidence="9">
    <location>
        <position position="64"/>
    </location>
    <ligand>
        <name>substrate</name>
    </ligand>
</feature>
<evidence type="ECO:0000256" key="2">
    <source>
        <dbReference type="ARBA" id="ARBA00011018"/>
    </source>
</evidence>
<feature type="binding site" evidence="9">
    <location>
        <position position="42"/>
    </location>
    <ligand>
        <name>substrate</name>
    </ligand>
</feature>
<dbReference type="OrthoDB" id="10263753at2759"/>
<comment type="catalytic activity">
    <reaction evidence="10">
        <text>orotidine 5'-phosphate + H(+) = UMP + CO2</text>
        <dbReference type="Rhea" id="RHEA:11596"/>
        <dbReference type="ChEBI" id="CHEBI:15378"/>
        <dbReference type="ChEBI" id="CHEBI:16526"/>
        <dbReference type="ChEBI" id="CHEBI:57538"/>
        <dbReference type="ChEBI" id="CHEBI:57865"/>
        <dbReference type="EC" id="4.1.1.23"/>
    </reaction>
</comment>
<dbReference type="InterPro" id="IPR013785">
    <property type="entry name" value="Aldolase_TIM"/>
</dbReference>
<evidence type="ECO:0000256" key="9">
    <source>
        <dbReference type="PIRSR" id="PIRSR614732-2"/>
    </source>
</evidence>
<feature type="compositionally biased region" description="Basic and acidic residues" evidence="11">
    <location>
        <begin position="174"/>
        <end position="186"/>
    </location>
</feature>
<dbReference type="NCBIfam" id="TIGR01740">
    <property type="entry name" value="pyrF"/>
    <property type="match status" value="1"/>
</dbReference>
<dbReference type="Proteomes" id="UP000070133">
    <property type="component" value="Unassembled WGS sequence"/>
</dbReference>
<dbReference type="PANTHER" id="PTHR19278">
    <property type="entry name" value="OROTATE PHOSPHORIBOSYLTRANSFERASE"/>
    <property type="match status" value="1"/>
</dbReference>
<dbReference type="AlphaFoldDB" id="A0A139HQ79"/>
<sequence length="385" mass="42621">MPHHTLAQTYAQRSEQPDLSPLATYLLRLVHIKRTNLCLSADVYTTNDLLRLAEEVGDHICLLKTHADTIADFGEKTIRGLNEISKRKKFLVFEDRKFLDIGNTVQQQYAAGPLTIVRWASIINANILPGPAIITALSQAAQKAIAAHNTSVSTDIRASPALTASDDFDDHDDDHDHEHHEVHSADEYEEDYNERARKQSVVSVSTTISMKSEAISPQPHMRPSISRVSSGNPNDLEEDEGDDPEALNHLGPQPYARSLLLLAQMSSAGNYFTPEYTAETVRLAREHKDFVIGFIAQQSLNEKPDDNFITMTPGVQLSAGGDGLGQQYNTPAKVIGENGNDIIIVGRGITEAKDRKAAALEYRRQGWQAYKDRVKAMRKAGTAKR</sequence>
<gene>
    <name evidence="13" type="ORF">AC578_8661</name>
</gene>
<name>A0A139HQ79_9PEZI</name>
<evidence type="ECO:0000313" key="13">
    <source>
        <dbReference type="EMBL" id="KXT04539.1"/>
    </source>
</evidence>
<dbReference type="InterPro" id="IPR018089">
    <property type="entry name" value="OMPdecase_AS"/>
</dbReference>
<feature type="compositionally biased region" description="Acidic residues" evidence="11">
    <location>
        <begin position="235"/>
        <end position="245"/>
    </location>
</feature>
<comment type="caution">
    <text evidence="13">The sequence shown here is derived from an EMBL/GenBank/DDBJ whole genome shotgun (WGS) entry which is preliminary data.</text>
</comment>
<keyword evidence="7 10" id="KW-0456">Lyase</keyword>
<evidence type="ECO:0000313" key="14">
    <source>
        <dbReference type="Proteomes" id="UP000070133"/>
    </source>
</evidence>
<evidence type="ECO:0000256" key="6">
    <source>
        <dbReference type="ARBA" id="ARBA00022975"/>
    </source>
</evidence>
<dbReference type="STRING" id="321146.A0A139HQ79"/>
<keyword evidence="5 10" id="KW-0210">Decarboxylase</keyword>
<evidence type="ECO:0000256" key="4">
    <source>
        <dbReference type="ARBA" id="ARBA00021923"/>
    </source>
</evidence>
<protein>
    <recommendedName>
        <fullName evidence="4 10">Orotidine 5'-phosphate decarboxylase</fullName>
        <ecNumber evidence="3 10">4.1.1.23</ecNumber>
    </recommendedName>
</protein>
<dbReference type="GO" id="GO:0004590">
    <property type="term" value="F:orotidine-5'-phosphate decarboxylase activity"/>
    <property type="evidence" value="ECO:0007669"/>
    <property type="project" value="UniProtKB-EC"/>
</dbReference>
<reference evidence="13 14" key="1">
    <citation type="submission" date="2015-07" db="EMBL/GenBank/DDBJ databases">
        <title>Comparative genomics of the Sigatoka disease complex on banana suggests a link between parallel evolutionary changes in Pseudocercospora fijiensis and Pseudocercospora eumusae and increased virulence on the banana host.</title>
        <authorList>
            <person name="Chang T.-C."/>
            <person name="Salvucci A."/>
            <person name="Crous P.W."/>
            <person name="Stergiopoulos I."/>
        </authorList>
    </citation>
    <scope>NUCLEOTIDE SEQUENCE [LARGE SCALE GENOMIC DNA]</scope>
    <source>
        <strain evidence="13 14">CBS 114824</strain>
    </source>
</reference>
<keyword evidence="6 10" id="KW-0665">Pyrimidine biosynthesis</keyword>
<evidence type="ECO:0000256" key="3">
    <source>
        <dbReference type="ARBA" id="ARBA00012321"/>
    </source>
</evidence>
<accession>A0A139HQ79</accession>
<evidence type="ECO:0000256" key="11">
    <source>
        <dbReference type="SAM" id="MobiDB-lite"/>
    </source>
</evidence>
<feature type="domain" description="Orotidine 5'-phosphate decarboxylase" evidence="12">
    <location>
        <begin position="36"/>
        <end position="362"/>
    </location>
</feature>
<feature type="binding site" evidence="9">
    <location>
        <position position="347"/>
    </location>
    <ligand>
        <name>substrate</name>
    </ligand>
</feature>
<dbReference type="InterPro" id="IPR014732">
    <property type="entry name" value="OMPdecase"/>
</dbReference>
<dbReference type="PROSITE" id="PS00156">
    <property type="entry name" value="OMPDECASE"/>
    <property type="match status" value="1"/>
</dbReference>
<dbReference type="UniPathway" id="UPA00070">
    <property type="reaction ID" value="UER00120"/>
</dbReference>
<dbReference type="GO" id="GO:0006207">
    <property type="term" value="P:'de novo' pyrimidine nucleobase biosynthetic process"/>
    <property type="evidence" value="ECO:0007669"/>
    <property type="project" value="InterPro"/>
</dbReference>
<comment type="similarity">
    <text evidence="2 10">Belongs to the OMP decarboxylase family.</text>
</comment>
<evidence type="ECO:0000256" key="5">
    <source>
        <dbReference type="ARBA" id="ARBA00022793"/>
    </source>
</evidence>
<feature type="active site" description="For OMPdecase activity" evidence="8">
    <location>
        <position position="95"/>
    </location>
</feature>
<feature type="region of interest" description="Disordered" evidence="11">
    <location>
        <begin position="163"/>
        <end position="251"/>
    </location>
</feature>
<dbReference type="Pfam" id="PF00215">
    <property type="entry name" value="OMPdecase"/>
    <property type="match status" value="1"/>
</dbReference>
<feature type="binding site" evidence="9">
    <location>
        <position position="326"/>
    </location>
    <ligand>
        <name>substrate</name>
    </ligand>
</feature>
<feature type="binding site" evidence="9">
    <location>
        <position position="346"/>
    </location>
    <ligand>
        <name>substrate</name>
    </ligand>
</feature>
<dbReference type="InterPro" id="IPR001754">
    <property type="entry name" value="OMPdeCOase_dom"/>
</dbReference>
<evidence type="ECO:0000256" key="7">
    <source>
        <dbReference type="ARBA" id="ARBA00023239"/>
    </source>
</evidence>
<feature type="active site" description="For OMPdecase activity" evidence="8">
    <location>
        <position position="100"/>
    </location>
</feature>
<comment type="pathway">
    <text evidence="1 10">Pyrimidine metabolism; UMP biosynthesis via de novo pathway; UMP from orotate: step 2/2.</text>
</comment>
<proteinExistence type="inferred from homology"/>
<evidence type="ECO:0000256" key="1">
    <source>
        <dbReference type="ARBA" id="ARBA00004861"/>
    </source>
</evidence>
<dbReference type="CDD" id="cd04725">
    <property type="entry name" value="OMP_decarboxylase_like"/>
    <property type="match status" value="1"/>
</dbReference>
<dbReference type="SMART" id="SM00934">
    <property type="entry name" value="OMPdecase"/>
    <property type="match status" value="1"/>
</dbReference>
<dbReference type="GO" id="GO:0004588">
    <property type="term" value="F:orotate phosphoribosyltransferase activity"/>
    <property type="evidence" value="ECO:0007669"/>
    <property type="project" value="TreeGrafter"/>
</dbReference>
<evidence type="ECO:0000259" key="12">
    <source>
        <dbReference type="SMART" id="SM00934"/>
    </source>
</evidence>
<dbReference type="EC" id="4.1.1.23" evidence="3 10"/>